<evidence type="ECO:0000313" key="3">
    <source>
        <dbReference type="Proteomes" id="UP000267821"/>
    </source>
</evidence>
<dbReference type="AlphaFoldDB" id="A0A3N4LY20"/>
<accession>A0A3N4LY20</accession>
<gene>
    <name evidence="2" type="ORF">L211DRAFT_890863</name>
</gene>
<organism evidence="2 3">
    <name type="scientific">Terfezia boudieri ATCC MYA-4762</name>
    <dbReference type="NCBI Taxonomy" id="1051890"/>
    <lineage>
        <taxon>Eukaryota</taxon>
        <taxon>Fungi</taxon>
        <taxon>Dikarya</taxon>
        <taxon>Ascomycota</taxon>
        <taxon>Pezizomycotina</taxon>
        <taxon>Pezizomycetes</taxon>
        <taxon>Pezizales</taxon>
        <taxon>Pezizaceae</taxon>
        <taxon>Terfezia</taxon>
    </lineage>
</organism>
<reference evidence="2 3" key="1">
    <citation type="journal article" date="2018" name="Nat. Ecol. Evol.">
        <title>Pezizomycetes genomes reveal the molecular basis of ectomycorrhizal truffle lifestyle.</title>
        <authorList>
            <person name="Murat C."/>
            <person name="Payen T."/>
            <person name="Noel B."/>
            <person name="Kuo A."/>
            <person name="Morin E."/>
            <person name="Chen J."/>
            <person name="Kohler A."/>
            <person name="Krizsan K."/>
            <person name="Balestrini R."/>
            <person name="Da Silva C."/>
            <person name="Montanini B."/>
            <person name="Hainaut M."/>
            <person name="Levati E."/>
            <person name="Barry K.W."/>
            <person name="Belfiori B."/>
            <person name="Cichocki N."/>
            <person name="Clum A."/>
            <person name="Dockter R.B."/>
            <person name="Fauchery L."/>
            <person name="Guy J."/>
            <person name="Iotti M."/>
            <person name="Le Tacon F."/>
            <person name="Lindquist E.A."/>
            <person name="Lipzen A."/>
            <person name="Malagnac F."/>
            <person name="Mello A."/>
            <person name="Molinier V."/>
            <person name="Miyauchi S."/>
            <person name="Poulain J."/>
            <person name="Riccioni C."/>
            <person name="Rubini A."/>
            <person name="Sitrit Y."/>
            <person name="Splivallo R."/>
            <person name="Traeger S."/>
            <person name="Wang M."/>
            <person name="Zifcakova L."/>
            <person name="Wipf D."/>
            <person name="Zambonelli A."/>
            <person name="Paolocci F."/>
            <person name="Nowrousian M."/>
            <person name="Ottonello S."/>
            <person name="Baldrian P."/>
            <person name="Spatafora J.W."/>
            <person name="Henrissat B."/>
            <person name="Nagy L.G."/>
            <person name="Aury J.M."/>
            <person name="Wincker P."/>
            <person name="Grigoriev I.V."/>
            <person name="Bonfante P."/>
            <person name="Martin F.M."/>
        </authorList>
    </citation>
    <scope>NUCLEOTIDE SEQUENCE [LARGE SCALE GENOMIC DNA]</scope>
    <source>
        <strain evidence="2 3">ATCC MYA-4762</strain>
    </source>
</reference>
<dbReference type="OrthoDB" id="5352755at2759"/>
<name>A0A3N4LY20_9PEZI</name>
<feature type="compositionally biased region" description="Low complexity" evidence="1">
    <location>
        <begin position="68"/>
        <end position="87"/>
    </location>
</feature>
<sequence>MSASNFASATAPLHAASLGDFAEEVIFEPSDTQIALSPLDSTLELEPGILLEPNPAAFYTSRNRAERTSASSHTSSGSDSTNLNSPDSDSDASSEPESLFDRNTEAGTTISEVSEVQTWGSGSTDSGDHSTNSVPLLPAYSEVGDGDMNSTYIPNLDDLAASRNVGHDPAPGTQSHLPCPFRWDGCEVRFDIAEKKKWLYHSLDHFDNVRPPAHLICPYGDCSERFVNENRLGNWKNRMEHYAQHVEERLEQLRESRGWAEDDDLDLEGLGILNMPEKVDINFQQYMIHHGANKIGLDMLIDPKPRSELDNIPRGYMNRMHPAYGGPRFREVVYPPFDFPPEKNLDSRSAGAMFVRDSRRTGEAGKVLTARTSGEPFKPKLPRQYSLGGRREACERIIHK</sequence>
<feature type="compositionally biased region" description="Low complexity" evidence="1">
    <location>
        <begin position="118"/>
        <end position="133"/>
    </location>
</feature>
<feature type="region of interest" description="Disordered" evidence="1">
    <location>
        <begin position="63"/>
        <end position="141"/>
    </location>
</feature>
<protein>
    <submittedName>
        <fullName evidence="2">Uncharacterized protein</fullName>
    </submittedName>
</protein>
<dbReference type="InParanoid" id="A0A3N4LY20"/>
<feature type="compositionally biased region" description="Polar residues" evidence="1">
    <location>
        <begin position="105"/>
        <end position="117"/>
    </location>
</feature>
<evidence type="ECO:0000256" key="1">
    <source>
        <dbReference type="SAM" id="MobiDB-lite"/>
    </source>
</evidence>
<proteinExistence type="predicted"/>
<dbReference type="Proteomes" id="UP000267821">
    <property type="component" value="Unassembled WGS sequence"/>
</dbReference>
<keyword evidence="3" id="KW-1185">Reference proteome</keyword>
<evidence type="ECO:0000313" key="2">
    <source>
        <dbReference type="EMBL" id="RPB27777.1"/>
    </source>
</evidence>
<dbReference type="EMBL" id="ML121530">
    <property type="protein sequence ID" value="RPB27777.1"/>
    <property type="molecule type" value="Genomic_DNA"/>
</dbReference>